<proteinExistence type="predicted"/>
<comment type="caution">
    <text evidence="1">The sequence shown here is derived from an EMBL/GenBank/DDBJ whole genome shotgun (WGS) entry which is preliminary data.</text>
</comment>
<dbReference type="Proteomes" id="UP001177021">
    <property type="component" value="Unassembled WGS sequence"/>
</dbReference>
<evidence type="ECO:0000313" key="2">
    <source>
        <dbReference type="Proteomes" id="UP001177021"/>
    </source>
</evidence>
<keyword evidence="2" id="KW-1185">Reference proteome</keyword>
<reference evidence="1" key="1">
    <citation type="submission" date="2023-10" db="EMBL/GenBank/DDBJ databases">
        <authorList>
            <person name="Rodriguez Cubillos JULIANA M."/>
            <person name="De Vega J."/>
        </authorList>
    </citation>
    <scope>NUCLEOTIDE SEQUENCE</scope>
</reference>
<evidence type="ECO:0000313" key="1">
    <source>
        <dbReference type="EMBL" id="CAJ2648399.1"/>
    </source>
</evidence>
<dbReference type="EMBL" id="CASHSV030000109">
    <property type="protein sequence ID" value="CAJ2648399.1"/>
    <property type="molecule type" value="Genomic_DNA"/>
</dbReference>
<organism evidence="1 2">
    <name type="scientific">Trifolium pratense</name>
    <name type="common">Red clover</name>
    <dbReference type="NCBI Taxonomy" id="57577"/>
    <lineage>
        <taxon>Eukaryota</taxon>
        <taxon>Viridiplantae</taxon>
        <taxon>Streptophyta</taxon>
        <taxon>Embryophyta</taxon>
        <taxon>Tracheophyta</taxon>
        <taxon>Spermatophyta</taxon>
        <taxon>Magnoliopsida</taxon>
        <taxon>eudicotyledons</taxon>
        <taxon>Gunneridae</taxon>
        <taxon>Pentapetalae</taxon>
        <taxon>rosids</taxon>
        <taxon>fabids</taxon>
        <taxon>Fabales</taxon>
        <taxon>Fabaceae</taxon>
        <taxon>Papilionoideae</taxon>
        <taxon>50 kb inversion clade</taxon>
        <taxon>NPAAA clade</taxon>
        <taxon>Hologalegina</taxon>
        <taxon>IRL clade</taxon>
        <taxon>Trifolieae</taxon>
        <taxon>Trifolium</taxon>
    </lineage>
</organism>
<accession>A0ACB0JWZ7</accession>
<name>A0ACB0JWZ7_TRIPR</name>
<protein>
    <submittedName>
        <fullName evidence="1">Uncharacterized protein</fullName>
    </submittedName>
</protein>
<sequence>MAFKDDAKREFQEINGINNSKDFPLIGIGTSLASMESLSMPLVQEVVLSADMQCEKCQKRVIDVITKMNVETESVEVDVLEKKVTLTFRLPTVAKEITRQITPINKNHFPKVAIIKHLL</sequence>
<gene>
    <name evidence="1" type="ORF">MILVUS5_LOCUS16755</name>
</gene>